<keyword evidence="9 14" id="KW-0040">ANK repeat</keyword>
<keyword evidence="10" id="KW-0406">Ion transport</keyword>
<dbReference type="SMART" id="SM00248">
    <property type="entry name" value="ANK"/>
    <property type="match status" value="7"/>
</dbReference>
<feature type="domain" description="Ion transport" evidence="17">
    <location>
        <begin position="550"/>
        <end position="815"/>
    </location>
</feature>
<dbReference type="CDD" id="cd11054">
    <property type="entry name" value="CYP24A1-like"/>
    <property type="match status" value="1"/>
</dbReference>
<evidence type="ECO:0000313" key="19">
    <source>
        <dbReference type="Proteomes" id="UP000502823"/>
    </source>
</evidence>
<dbReference type="SUPFAM" id="SSF48264">
    <property type="entry name" value="Cytochrome P450"/>
    <property type="match status" value="1"/>
</dbReference>
<dbReference type="FunCoup" id="A0A6L2P9J2">
    <property type="interactions" value="63"/>
</dbReference>
<dbReference type="InterPro" id="IPR001128">
    <property type="entry name" value="Cyt_P450"/>
</dbReference>
<dbReference type="PROSITE" id="PS50088">
    <property type="entry name" value="ANK_REPEAT"/>
    <property type="match status" value="2"/>
</dbReference>
<comment type="similarity">
    <text evidence="2">Belongs to the cytochrome P450 family.</text>
</comment>
<keyword evidence="13" id="KW-0349">Heme</keyword>
<dbReference type="InParanoid" id="A0A6L2P9J2"/>
<feature type="transmembrane region" description="Helical" evidence="16">
    <location>
        <begin position="670"/>
        <end position="689"/>
    </location>
</feature>
<evidence type="ECO:0000256" key="12">
    <source>
        <dbReference type="ARBA" id="ARBA00023303"/>
    </source>
</evidence>
<keyword evidence="7 16" id="KW-1133">Transmembrane helix</keyword>
<evidence type="ECO:0000256" key="2">
    <source>
        <dbReference type="ARBA" id="ARBA00010617"/>
    </source>
</evidence>
<keyword evidence="5 16" id="KW-0812">Transmembrane</keyword>
<dbReference type="Pfam" id="PF00067">
    <property type="entry name" value="p450"/>
    <property type="match status" value="1"/>
</dbReference>
<accession>A0A6L2P9J2</accession>
<feature type="transmembrane region" description="Helical" evidence="16">
    <location>
        <begin position="611"/>
        <end position="633"/>
    </location>
</feature>
<keyword evidence="11 16" id="KW-0472">Membrane</keyword>
<dbReference type="GO" id="GO:0016705">
    <property type="term" value="F:oxidoreductase activity, acting on paired donors, with incorporation or reduction of molecular oxygen"/>
    <property type="evidence" value="ECO:0007669"/>
    <property type="project" value="InterPro"/>
</dbReference>
<comment type="caution">
    <text evidence="18">The sequence shown here is derived from an EMBL/GenBank/DDBJ whole genome shotgun (WGS) entry which is preliminary data.</text>
</comment>
<keyword evidence="12" id="KW-0407">Ion channel</keyword>
<dbReference type="Pfam" id="PF00520">
    <property type="entry name" value="Ion_trans"/>
    <property type="match status" value="1"/>
</dbReference>
<reference evidence="19" key="1">
    <citation type="submission" date="2020-01" db="EMBL/GenBank/DDBJ databases">
        <title>Draft genome sequence of the Termite Coptotermes fromosanus.</title>
        <authorList>
            <person name="Itakura S."/>
            <person name="Yosikawa Y."/>
            <person name="Umezawa K."/>
        </authorList>
    </citation>
    <scope>NUCLEOTIDE SEQUENCE [LARGE SCALE GENOMIC DNA]</scope>
</reference>
<evidence type="ECO:0000256" key="7">
    <source>
        <dbReference type="ARBA" id="ARBA00022989"/>
    </source>
</evidence>
<feature type="transmembrane region" description="Helical" evidence="16">
    <location>
        <begin position="645"/>
        <end position="664"/>
    </location>
</feature>
<dbReference type="OrthoDB" id="2157354at2759"/>
<dbReference type="GO" id="GO:0020037">
    <property type="term" value="F:heme binding"/>
    <property type="evidence" value="ECO:0007669"/>
    <property type="project" value="InterPro"/>
</dbReference>
<dbReference type="Gene3D" id="1.25.40.20">
    <property type="entry name" value="Ankyrin repeat-containing domain"/>
    <property type="match status" value="2"/>
</dbReference>
<feature type="transmembrane region" description="Helical" evidence="16">
    <location>
        <begin position="783"/>
        <end position="805"/>
    </location>
</feature>
<dbReference type="SUPFAM" id="SSF48403">
    <property type="entry name" value="Ankyrin repeat"/>
    <property type="match status" value="2"/>
</dbReference>
<dbReference type="InterPro" id="IPR036396">
    <property type="entry name" value="Cyt_P450_sf"/>
</dbReference>
<dbReference type="PRINTS" id="PR00385">
    <property type="entry name" value="P450"/>
</dbReference>
<keyword evidence="15" id="KW-0175">Coiled coil</keyword>
<dbReference type="InterPro" id="IPR052076">
    <property type="entry name" value="TRP_cation_channel"/>
</dbReference>
<evidence type="ECO:0000256" key="15">
    <source>
        <dbReference type="SAM" id="Coils"/>
    </source>
</evidence>
<evidence type="ECO:0000256" key="13">
    <source>
        <dbReference type="PIRSR" id="PIRSR602401-1"/>
    </source>
</evidence>
<gene>
    <name evidence="18" type="ORF">Cfor_06933</name>
</gene>
<dbReference type="Pfam" id="PF12796">
    <property type="entry name" value="Ank_2"/>
    <property type="match status" value="2"/>
</dbReference>
<dbReference type="PROSITE" id="PS50297">
    <property type="entry name" value="ANK_REP_REGION"/>
    <property type="match status" value="1"/>
</dbReference>
<keyword evidence="19" id="KW-1185">Reference proteome</keyword>
<dbReference type="Proteomes" id="UP000502823">
    <property type="component" value="Unassembled WGS sequence"/>
</dbReference>
<evidence type="ECO:0000256" key="4">
    <source>
        <dbReference type="ARBA" id="ARBA00022606"/>
    </source>
</evidence>
<evidence type="ECO:0000259" key="17">
    <source>
        <dbReference type="Pfam" id="PF00520"/>
    </source>
</evidence>
<evidence type="ECO:0000256" key="8">
    <source>
        <dbReference type="ARBA" id="ARBA00023033"/>
    </source>
</evidence>
<dbReference type="GO" id="GO:0034703">
    <property type="term" value="C:cation channel complex"/>
    <property type="evidence" value="ECO:0007669"/>
    <property type="project" value="UniProtKB-ARBA"/>
</dbReference>
<dbReference type="EMBL" id="BLKM01003515">
    <property type="protein sequence ID" value="GFG28976.1"/>
    <property type="molecule type" value="Genomic_DNA"/>
</dbReference>
<comment type="subcellular location">
    <subcellularLocation>
        <location evidence="1">Membrane</location>
        <topology evidence="1">Multi-pass membrane protein</topology>
    </subcellularLocation>
</comment>
<evidence type="ECO:0000256" key="11">
    <source>
        <dbReference type="ARBA" id="ARBA00023136"/>
    </source>
</evidence>
<feature type="repeat" description="ANK" evidence="14">
    <location>
        <begin position="88"/>
        <end position="121"/>
    </location>
</feature>
<dbReference type="GO" id="GO:0005506">
    <property type="term" value="F:iron ion binding"/>
    <property type="evidence" value="ECO:0007669"/>
    <property type="project" value="InterPro"/>
</dbReference>
<dbReference type="PANTHER" id="PTHR47143">
    <property type="entry name" value="TRANSIENT RECEPTOR POTENTIAL CATION CHANNEL PROTEIN PAINLESS"/>
    <property type="match status" value="1"/>
</dbReference>
<evidence type="ECO:0000256" key="16">
    <source>
        <dbReference type="SAM" id="Phobius"/>
    </source>
</evidence>
<keyword evidence="8" id="KW-0560">Oxidoreductase</keyword>
<dbReference type="InterPro" id="IPR002110">
    <property type="entry name" value="Ankyrin_rpt"/>
</dbReference>
<feature type="transmembrane region" description="Helical" evidence="16">
    <location>
        <begin position="546"/>
        <end position="570"/>
    </location>
</feature>
<organism evidence="18 19">
    <name type="scientific">Coptotermes formosanus</name>
    <name type="common">Formosan subterranean termite</name>
    <dbReference type="NCBI Taxonomy" id="36987"/>
    <lineage>
        <taxon>Eukaryota</taxon>
        <taxon>Metazoa</taxon>
        <taxon>Ecdysozoa</taxon>
        <taxon>Arthropoda</taxon>
        <taxon>Hexapoda</taxon>
        <taxon>Insecta</taxon>
        <taxon>Pterygota</taxon>
        <taxon>Neoptera</taxon>
        <taxon>Polyneoptera</taxon>
        <taxon>Dictyoptera</taxon>
        <taxon>Blattodea</taxon>
        <taxon>Blattoidea</taxon>
        <taxon>Termitoidae</taxon>
        <taxon>Rhinotermitidae</taxon>
        <taxon>Coptotermes</taxon>
    </lineage>
</organism>
<dbReference type="GO" id="GO:0005216">
    <property type="term" value="F:monoatomic ion channel activity"/>
    <property type="evidence" value="ECO:0007669"/>
    <property type="project" value="InterPro"/>
</dbReference>
<name>A0A6L2P9J2_COPFO</name>
<dbReference type="PRINTS" id="PR00463">
    <property type="entry name" value="EP450I"/>
</dbReference>
<dbReference type="InterPro" id="IPR036770">
    <property type="entry name" value="Ankyrin_rpt-contain_sf"/>
</dbReference>
<evidence type="ECO:0000256" key="6">
    <source>
        <dbReference type="ARBA" id="ARBA00022737"/>
    </source>
</evidence>
<sequence>MAEANIELARVGSLCMPDPQTQLMNAWKSRDFDTFCKLLKQPDVSADHWYGEPVRATLLYLTCKDDAVEYVRALLNAKAEPNNLNQIRNKAPIHIAAEYAKYEVLKALLEDKRTDVNIRDSFGDTPLHVIARRKLKGQSEDTVSQYIHCIQLVMHHKQIKVNVCNKKDYTPVHYAALNGTEQIVKTILKCAGDDLDIDTSKAGLTEKSAREIILENFPKLAELLPEQGRPGNSKETLGSSALFKYLYERDFDSFIAGINVVSREELDNSDGSSTLLQYCAKEGLETPARALLDQNIDPNATCLADRRPPALLACYSGQPAILNLLFEKHGPQSVDLKDGLDARETALHAILKSPRTDTSAIRVDYRGCFDLVLEHLPHLKIDINAADHKGNTALHYAAKNDDDYAVLSLLKHGAYIGIRNVLGDPPLASMSPKMLETFLNGCLDTNGEFPREDTYEVTFSYNFLVPPPRESCMQQQQQNPSVQVALPLNDCDSPREPLAHQNITTARINTETEPLLYISQSRDLRYLLKHPIFTSFLDLKWHRIRIFFYFNLIFYILFVAVLTFYILLWYREPHIRNPYKGPVNTSIISGDIIEESATETLAVFKHNDSSFWWAVLIIFLALVTVRELLQLVVFSSEYFKNPENYLEFILLITSAAILFSDWVHDHARPHFSAVAILLSWAELVLLIGRHPSLSVNIEMFKRVSWNFLKFLAWYAILIVAFALSFYALFRDCGAVTECGEAGDSDENFFLDPGMSVFKTVVMLTGEFDVASIPFVSFPGTSHVVFVLFIFLIAIVLFNLLNGLAVSDTQAIRDDAEIVSYMSRVRLMSYIETLFQSPSLLFFSTLKRICCCWPTVGRSLKPISSRIYLFPYKVPDNVIRVLPNQGSRIVFCSHQKKRQEIEEEATQCCPHGCGACTLDREILKKAMEIINNRHKVSDLEEIKKKLNEYESRFDSMEKFWKETEFKLERILAILHQSDFSSRNIVKTQRGKVEIAYRCAARCNHCLPVVITHYWLCVNAGQWGSGTSARHGTEQAARTLFTPEAETSGVFASRFATAPKKALNFIWLSVADSRLLAVRLVTADWTTMWKRAVPGWLADASVRGGTATVEIPSPRGLPIIGTTLDLLAAGGAPRLHEYVDARHRQLGPIYRESIGPVASVFVADPNDMRRVFSLEGKYPKHLLPPPWVVYNKMYGCKRGLFFMDGEEWLRFRRIMNRLLLLPTSGCELIKPCDAVATELVDRWAKKYSGRELAALELELYRWANKTMVAVLMGDKYSKNQQRLVEEVERFSLFSHLIFEESAHLSLIPAPLAAFFKIPAWKRFVLAVDESLTVANSLVTHMIPECKSGEGLLGALLAEGLDHRDVVRTVADLFLAAGDTTANSTQWILYLLARNPNLQDELYSELQEVHCSDDIVQLPLLRGTIREALRLYPVAPFLTRYLPEDSLIGGYHVPAGDLILLSIYTSGRDVKNFPKPNEFWPHRWTRDTAGNYKGVSNPFAYLPFAMGARACIGRKIADTQMAVTTAKVIQNFKLELADKKPVDMVLRLVAVPAHPIRLRLKPR</sequence>
<proteinExistence type="inferred from homology"/>
<keyword evidence="8" id="KW-0503">Monooxygenase</keyword>
<evidence type="ECO:0000256" key="1">
    <source>
        <dbReference type="ARBA" id="ARBA00004141"/>
    </source>
</evidence>
<keyword evidence="13" id="KW-0479">Metal-binding</keyword>
<evidence type="ECO:0000256" key="14">
    <source>
        <dbReference type="PROSITE-ProRule" id="PRU00023"/>
    </source>
</evidence>
<keyword evidence="13" id="KW-0408">Iron</keyword>
<feature type="repeat" description="ANK" evidence="14">
    <location>
        <begin position="389"/>
        <end position="421"/>
    </location>
</feature>
<feature type="coiled-coil region" evidence="15">
    <location>
        <begin position="931"/>
        <end position="958"/>
    </location>
</feature>
<keyword evidence="6" id="KW-0677">Repeat</keyword>
<evidence type="ECO:0000256" key="9">
    <source>
        <dbReference type="ARBA" id="ARBA00023043"/>
    </source>
</evidence>
<evidence type="ECO:0000256" key="5">
    <source>
        <dbReference type="ARBA" id="ARBA00022692"/>
    </source>
</evidence>
<evidence type="ECO:0000313" key="18">
    <source>
        <dbReference type="EMBL" id="GFG28976.1"/>
    </source>
</evidence>
<protein>
    <recommendedName>
        <fullName evidence="17">Ion transport domain-containing protein</fullName>
    </recommendedName>
</protein>
<dbReference type="PANTHER" id="PTHR47143:SF4">
    <property type="entry name" value="TRANSIENT RECEPTOR POTENTIAL CATION CHANNEL PROTEIN PAINLESS"/>
    <property type="match status" value="1"/>
</dbReference>
<dbReference type="InterPro" id="IPR005821">
    <property type="entry name" value="Ion_trans_dom"/>
</dbReference>
<feature type="binding site" description="axial binding residue" evidence="13">
    <location>
        <position position="1508"/>
    </location>
    <ligand>
        <name>heme</name>
        <dbReference type="ChEBI" id="CHEBI:30413"/>
    </ligand>
    <ligandPart>
        <name>Fe</name>
        <dbReference type="ChEBI" id="CHEBI:18248"/>
    </ligandPart>
</feature>
<keyword evidence="3" id="KW-0813">Transport</keyword>
<dbReference type="InterPro" id="IPR002401">
    <property type="entry name" value="Cyt_P450_E_grp-I"/>
</dbReference>
<dbReference type="Gene3D" id="1.10.630.10">
    <property type="entry name" value="Cytochrome P450"/>
    <property type="match status" value="1"/>
</dbReference>
<evidence type="ECO:0000256" key="3">
    <source>
        <dbReference type="ARBA" id="ARBA00022448"/>
    </source>
</evidence>
<dbReference type="GO" id="GO:0004497">
    <property type="term" value="F:monooxygenase activity"/>
    <property type="evidence" value="ECO:0007669"/>
    <property type="project" value="UniProtKB-KW"/>
</dbReference>
<keyword evidence="4" id="KW-0716">Sensory transduction</keyword>
<comment type="cofactor">
    <cofactor evidence="13">
        <name>heme</name>
        <dbReference type="ChEBI" id="CHEBI:30413"/>
    </cofactor>
</comment>
<evidence type="ECO:0000256" key="10">
    <source>
        <dbReference type="ARBA" id="ARBA00023065"/>
    </source>
</evidence>
<feature type="transmembrane region" description="Helical" evidence="16">
    <location>
        <begin position="710"/>
        <end position="729"/>
    </location>
</feature>